<sequence length="569" mass="64975">MIPRIFKCMVSLSLKSKSQPVKRPQLCFSISALSFSSLQPENPIPKPAVPLAEYLIDHHQFSPEAASKASSSLAYVKNPQQSDLVLSYLKETGFTKTHLEKLVKRYPKVLFVNPHIIKPKIKIFQDSGFSASDIADIVSTGPWILKRSVDNRLGPSILVLKSVLGSNDSVAKLLKSSGWFLKHDLEKTMMVNIDFMKSCGISPAQIINYVFIFPRLFLLKPQSIINSAKRVEELGLDRNSKLFLQAIRVLCSMSLKNWELKWELFRKLGFSETDILAVFKRSPQVFCVSEKKIKQVTSFLITAANIDFSYVVRFPELLIYSIEERLKPRLEIMEILEKKQVLNRKPSLVTTFKLPHKKFLEKRPESKNPVAVSNYLINQHHFSPEAALQASSTISYLKKPQCSDMGLSFVRERERGFSQSHLEKLIRKLPGLLFSDVDESIKPKLKFFQDLDFSPSDIANVISLKSSGRFLKHDLEKSMMPNIEFLKCCGISSSVIIKHLFKFPRSFLLKPETIEDLVKRVDEMGFDRKSKIYLPAMRVLTSMNSENWELQLDAFRSLGFSENDILTAL</sequence>
<dbReference type="PANTHER" id="PTHR13068:SF130">
    <property type="entry name" value="TRANSCRIPTION TERMINATION FACTOR MTERF6, CHLOROPLASTIC_MITOCHONDRIAL-LIKE"/>
    <property type="match status" value="1"/>
</dbReference>
<comment type="caution">
    <text evidence="4">The sequence shown here is derived from an EMBL/GenBank/DDBJ whole genome shotgun (WGS) entry which is preliminary data.</text>
</comment>
<keyword evidence="2" id="KW-0804">Transcription</keyword>
<organism evidence="4 5">
    <name type="scientific">Trema orientale</name>
    <name type="common">Charcoal tree</name>
    <name type="synonym">Celtis orientalis</name>
    <dbReference type="NCBI Taxonomy" id="63057"/>
    <lineage>
        <taxon>Eukaryota</taxon>
        <taxon>Viridiplantae</taxon>
        <taxon>Streptophyta</taxon>
        <taxon>Embryophyta</taxon>
        <taxon>Tracheophyta</taxon>
        <taxon>Spermatophyta</taxon>
        <taxon>Magnoliopsida</taxon>
        <taxon>eudicotyledons</taxon>
        <taxon>Gunneridae</taxon>
        <taxon>Pentapetalae</taxon>
        <taxon>rosids</taxon>
        <taxon>fabids</taxon>
        <taxon>Rosales</taxon>
        <taxon>Cannabaceae</taxon>
        <taxon>Trema</taxon>
    </lineage>
</organism>
<dbReference type="GO" id="GO:0006353">
    <property type="term" value="P:DNA-templated transcription termination"/>
    <property type="evidence" value="ECO:0007669"/>
    <property type="project" value="UniProtKB-KW"/>
</dbReference>
<dbReference type="InterPro" id="IPR003690">
    <property type="entry name" value="MTERF"/>
</dbReference>
<dbReference type="FunFam" id="1.25.70.10:FF:000001">
    <property type="entry name" value="Mitochondrial transcription termination factor-like"/>
    <property type="match status" value="1"/>
</dbReference>
<dbReference type="AlphaFoldDB" id="A0A2P5G1X5"/>
<reference evidence="5" key="1">
    <citation type="submission" date="2016-06" db="EMBL/GenBank/DDBJ databases">
        <title>Parallel loss of symbiosis genes in relatives of nitrogen-fixing non-legume Parasponia.</title>
        <authorList>
            <person name="Van Velzen R."/>
            <person name="Holmer R."/>
            <person name="Bu F."/>
            <person name="Rutten L."/>
            <person name="Van Zeijl A."/>
            <person name="Liu W."/>
            <person name="Santuari L."/>
            <person name="Cao Q."/>
            <person name="Sharma T."/>
            <person name="Shen D."/>
            <person name="Roswanjaya Y."/>
            <person name="Wardhani T."/>
            <person name="Kalhor M.S."/>
            <person name="Jansen J."/>
            <person name="Van den Hoogen J."/>
            <person name="Gungor B."/>
            <person name="Hartog M."/>
            <person name="Hontelez J."/>
            <person name="Verver J."/>
            <person name="Yang W.-C."/>
            <person name="Schijlen E."/>
            <person name="Repin R."/>
            <person name="Schilthuizen M."/>
            <person name="Schranz E."/>
            <person name="Heidstra R."/>
            <person name="Miyata K."/>
            <person name="Fedorova E."/>
            <person name="Kohlen W."/>
            <person name="Bisseling T."/>
            <person name="Smit S."/>
            <person name="Geurts R."/>
        </authorList>
    </citation>
    <scope>NUCLEOTIDE SEQUENCE [LARGE SCALE GENOMIC DNA]</scope>
    <source>
        <strain evidence="5">cv. RG33-2</strain>
    </source>
</reference>
<dbReference type="Gene3D" id="1.25.70.10">
    <property type="entry name" value="Transcription termination factor 3, mitochondrial"/>
    <property type="match status" value="2"/>
</dbReference>
<evidence type="ECO:0000256" key="2">
    <source>
        <dbReference type="ARBA" id="ARBA00022472"/>
    </source>
</evidence>
<name>A0A2P5G1X5_TREOI</name>
<dbReference type="PANTHER" id="PTHR13068">
    <property type="entry name" value="CGI-12 PROTEIN-RELATED"/>
    <property type="match status" value="1"/>
</dbReference>
<evidence type="ECO:0000256" key="1">
    <source>
        <dbReference type="ARBA" id="ARBA00007692"/>
    </source>
</evidence>
<evidence type="ECO:0000313" key="5">
    <source>
        <dbReference type="Proteomes" id="UP000237000"/>
    </source>
</evidence>
<dbReference type="InterPro" id="IPR038538">
    <property type="entry name" value="MTERF_sf"/>
</dbReference>
<keyword evidence="2" id="KW-0805">Transcription regulation</keyword>
<dbReference type="Pfam" id="PF02536">
    <property type="entry name" value="mTERF"/>
    <property type="match status" value="3"/>
</dbReference>
<dbReference type="SMART" id="SM00733">
    <property type="entry name" value="Mterf"/>
    <property type="match status" value="10"/>
</dbReference>
<dbReference type="OrthoDB" id="1164653at2759"/>
<dbReference type="STRING" id="63057.A0A2P5G1X5"/>
<dbReference type="Proteomes" id="UP000237000">
    <property type="component" value="Unassembled WGS sequence"/>
</dbReference>
<protein>
    <submittedName>
        <fullName evidence="4">Mitochodrial transcription termination factor</fullName>
    </submittedName>
</protein>
<dbReference type="GO" id="GO:0003676">
    <property type="term" value="F:nucleic acid binding"/>
    <property type="evidence" value="ECO:0007669"/>
    <property type="project" value="InterPro"/>
</dbReference>
<comment type="similarity">
    <text evidence="1">Belongs to the mTERF family.</text>
</comment>
<evidence type="ECO:0000256" key="3">
    <source>
        <dbReference type="ARBA" id="ARBA00022946"/>
    </source>
</evidence>
<dbReference type="EMBL" id="JXTC01000001">
    <property type="protein sequence ID" value="POO04019.1"/>
    <property type="molecule type" value="Genomic_DNA"/>
</dbReference>
<dbReference type="InParanoid" id="A0A2P5G1X5"/>
<gene>
    <name evidence="4" type="ORF">TorRG33x02_003230</name>
</gene>
<evidence type="ECO:0000313" key="4">
    <source>
        <dbReference type="EMBL" id="POO04019.1"/>
    </source>
</evidence>
<keyword evidence="3" id="KW-0809">Transit peptide</keyword>
<accession>A0A2P5G1X5</accession>
<keyword evidence="5" id="KW-1185">Reference proteome</keyword>
<keyword evidence="2" id="KW-0806">Transcription termination</keyword>
<proteinExistence type="inferred from homology"/>